<gene>
    <name evidence="1" type="ORF">BJF92_07060</name>
</gene>
<dbReference type="OrthoDB" id="7306312at2"/>
<reference evidence="1 2" key="1">
    <citation type="submission" date="2016-09" db="EMBL/GenBank/DDBJ databases">
        <title>Rhizobium sp. nov., a novel species isolated from the rice rhizosphere.</title>
        <authorList>
            <person name="Zhao J."/>
            <person name="Zhang X."/>
        </authorList>
    </citation>
    <scope>NUCLEOTIDE SEQUENCE [LARGE SCALE GENOMIC DNA]</scope>
    <source>
        <strain evidence="1 2">MH17</strain>
    </source>
</reference>
<protein>
    <submittedName>
        <fullName evidence="1">Uncharacterized protein</fullName>
    </submittedName>
</protein>
<name>A0A1Q9AQK9_9HYPH</name>
<evidence type="ECO:0000313" key="2">
    <source>
        <dbReference type="Proteomes" id="UP000186143"/>
    </source>
</evidence>
<dbReference type="PROSITE" id="PS51318">
    <property type="entry name" value="TAT"/>
    <property type="match status" value="1"/>
</dbReference>
<dbReference type="RefSeq" id="WP_075632777.1">
    <property type="nucleotide sequence ID" value="NZ_MKIO01000010.1"/>
</dbReference>
<dbReference type="AlphaFoldDB" id="A0A1Q9AQK9"/>
<accession>A0A1Q9AQK9</accession>
<comment type="caution">
    <text evidence="1">The sequence shown here is derived from an EMBL/GenBank/DDBJ whole genome shotgun (WGS) entry which is preliminary data.</text>
</comment>
<dbReference type="Proteomes" id="UP000186143">
    <property type="component" value="Unassembled WGS sequence"/>
</dbReference>
<proteinExistence type="predicted"/>
<sequence length="212" mass="23058">MADSDSSRTLSSVTRRTLLRMVTTTVGAHAAAAQPKGEGEGSPACGGDPALGLWFDWQAANRKACALGRRQARLESRLVDTIGFPQIDLSVPGCAKPIIVSTTAEIEQWLGSKPERAAERENAMSELAAHQRAWQEMDRRIGYSRARNAERDAQAAEEDLLETLWKSRASTLAGAAGKLHAMLKTGEPREGSQEFPWPQIRMVLADLLHIAA</sequence>
<evidence type="ECO:0000313" key="1">
    <source>
        <dbReference type="EMBL" id="OLP57671.1"/>
    </source>
</evidence>
<dbReference type="EMBL" id="MKIO01000010">
    <property type="protein sequence ID" value="OLP57671.1"/>
    <property type="molecule type" value="Genomic_DNA"/>
</dbReference>
<organism evidence="1 2">
    <name type="scientific">Xaviernesmea rhizosphaerae</name>
    <dbReference type="NCBI Taxonomy" id="1672749"/>
    <lineage>
        <taxon>Bacteria</taxon>
        <taxon>Pseudomonadati</taxon>
        <taxon>Pseudomonadota</taxon>
        <taxon>Alphaproteobacteria</taxon>
        <taxon>Hyphomicrobiales</taxon>
        <taxon>Rhizobiaceae</taxon>
        <taxon>Rhizobium/Agrobacterium group</taxon>
        <taxon>Xaviernesmea</taxon>
    </lineage>
</organism>
<dbReference type="InterPro" id="IPR006311">
    <property type="entry name" value="TAT_signal"/>
</dbReference>